<dbReference type="OrthoDB" id="3212478at2"/>
<evidence type="ECO:0000256" key="2">
    <source>
        <dbReference type="ARBA" id="ARBA00023002"/>
    </source>
</evidence>
<reference evidence="4 5" key="1">
    <citation type="submission" date="2016-11" db="EMBL/GenBank/DDBJ databases">
        <title>Genome sequences of unsequenced Mycobacteria.</title>
        <authorList>
            <person name="Greninger A.L."/>
            <person name="Fang F."/>
            <person name="Jerome K.R."/>
        </authorList>
    </citation>
    <scope>NUCLEOTIDE SEQUENCE [LARGE SCALE GENOMIC DNA]</scope>
    <source>
        <strain evidence="4 5">M11</strain>
    </source>
</reference>
<dbReference type="AlphaFoldDB" id="A0A1Q4HMM9"/>
<dbReference type="Proteomes" id="UP000186438">
    <property type="component" value="Unassembled WGS sequence"/>
</dbReference>
<evidence type="ECO:0000313" key="5">
    <source>
        <dbReference type="Proteomes" id="UP000186438"/>
    </source>
</evidence>
<dbReference type="STRING" id="53378.BRW65_25295"/>
<evidence type="ECO:0000313" key="4">
    <source>
        <dbReference type="EMBL" id="OJZ68790.1"/>
    </source>
</evidence>
<gene>
    <name evidence="4" type="ORF">BRW65_25295</name>
</gene>
<dbReference type="PRINTS" id="PR00081">
    <property type="entry name" value="GDHRDH"/>
</dbReference>
<dbReference type="InterPro" id="IPR002347">
    <property type="entry name" value="SDR_fam"/>
</dbReference>
<keyword evidence="2" id="KW-0560">Oxidoreductase</keyword>
<sequence length="230" mass="23724">MVQVAGSTVVVTGGQRGIGKAMVDELLRRGATKVYATARNPRPGDDPRVVAVPLEVTDAASVAALAAVATDANIVINNAGVAGALTFLTSDIDAVREQFETNFFGALRVAKAFAPILASNGGGALVDVASVLSWVAGFGGYGASKAALWSATNSLRIELEGQGTQVIGAHLSYTDTDMTAPFDVTKNDPADVARHIIDGIDNGVTEVLADNETRHFKAELSGPAEALRFG</sequence>
<accession>A0A1Q4HMM9</accession>
<name>A0A1Q4HMM9_9MYCO</name>
<dbReference type="SUPFAM" id="SSF51735">
    <property type="entry name" value="NAD(P)-binding Rossmann-fold domains"/>
    <property type="match status" value="1"/>
</dbReference>
<comment type="similarity">
    <text evidence="1 3">Belongs to the short-chain dehydrogenases/reductases (SDR) family.</text>
</comment>
<evidence type="ECO:0000256" key="1">
    <source>
        <dbReference type="ARBA" id="ARBA00006484"/>
    </source>
</evidence>
<dbReference type="PANTHER" id="PTHR44169:SF6">
    <property type="entry name" value="NADPH-DEPENDENT 1-ACYLDIHYDROXYACETONE PHOSPHATE REDUCTASE"/>
    <property type="match status" value="1"/>
</dbReference>
<evidence type="ECO:0000256" key="3">
    <source>
        <dbReference type="RuleBase" id="RU000363"/>
    </source>
</evidence>
<dbReference type="PANTHER" id="PTHR44169">
    <property type="entry name" value="NADPH-DEPENDENT 1-ACYLDIHYDROXYACETONE PHOSPHATE REDUCTASE"/>
    <property type="match status" value="1"/>
</dbReference>
<protein>
    <submittedName>
        <fullName evidence="4">Short-chain dehydrogenase</fullName>
    </submittedName>
</protein>
<comment type="caution">
    <text evidence="4">The sequence shown here is derived from an EMBL/GenBank/DDBJ whole genome shotgun (WGS) entry which is preliminary data.</text>
</comment>
<dbReference type="GO" id="GO:0016491">
    <property type="term" value="F:oxidoreductase activity"/>
    <property type="evidence" value="ECO:0007669"/>
    <property type="project" value="UniProtKB-KW"/>
</dbReference>
<keyword evidence="5" id="KW-1185">Reference proteome</keyword>
<dbReference type="RefSeq" id="WP_073879493.1">
    <property type="nucleotide sequence ID" value="NZ_MPNT01000034.1"/>
</dbReference>
<dbReference type="PRINTS" id="PR00080">
    <property type="entry name" value="SDRFAMILY"/>
</dbReference>
<dbReference type="InterPro" id="IPR036291">
    <property type="entry name" value="NAD(P)-bd_dom_sf"/>
</dbReference>
<proteinExistence type="inferred from homology"/>
<organism evidence="4 5">
    <name type="scientific">Mycobacterium paraffinicum</name>
    <dbReference type="NCBI Taxonomy" id="53378"/>
    <lineage>
        <taxon>Bacteria</taxon>
        <taxon>Bacillati</taxon>
        <taxon>Actinomycetota</taxon>
        <taxon>Actinomycetes</taxon>
        <taxon>Mycobacteriales</taxon>
        <taxon>Mycobacteriaceae</taxon>
        <taxon>Mycobacterium</taxon>
    </lineage>
</organism>
<dbReference type="EMBL" id="MPNT01000034">
    <property type="protein sequence ID" value="OJZ68790.1"/>
    <property type="molecule type" value="Genomic_DNA"/>
</dbReference>
<dbReference type="NCBIfam" id="NF006119">
    <property type="entry name" value="PRK08264.1-5"/>
    <property type="match status" value="1"/>
</dbReference>
<dbReference type="Pfam" id="PF00106">
    <property type="entry name" value="adh_short"/>
    <property type="match status" value="1"/>
</dbReference>
<dbReference type="Gene3D" id="3.40.50.720">
    <property type="entry name" value="NAD(P)-binding Rossmann-like Domain"/>
    <property type="match status" value="1"/>
</dbReference>